<evidence type="ECO:0000313" key="2">
    <source>
        <dbReference type="Proteomes" id="UP000245206"/>
    </source>
</evidence>
<dbReference type="Proteomes" id="UP000245206">
    <property type="component" value="Unassembled WGS sequence"/>
</dbReference>
<reference evidence="2" key="1">
    <citation type="journal article" date="2019" name="Microbiol. Immunol.">
        <title>Molecular and phenotypic characterization of Leptospira johnsonii sp. nov., Leptospira ellinghausenii sp. nov. and Leptospira ryugenii sp. nov. isolated from soil and water in Japan.</title>
        <authorList>
            <person name="Masuzawa T."/>
            <person name="Saito M."/>
            <person name="Nakao R."/>
            <person name="Nikaido Y."/>
            <person name="Matsumoto M."/>
            <person name="Ogawa M."/>
            <person name="Yokoyama M."/>
            <person name="Hidaka Y."/>
            <person name="Tomita J."/>
            <person name="Sakakibara K."/>
            <person name="Suzuki K."/>
            <person name="Yasuda S."/>
            <person name="Sato H."/>
            <person name="Yamaguchi M."/>
            <person name="Yoshida S.I."/>
            <person name="Koizumi N."/>
            <person name="Kawamura Y."/>
        </authorList>
    </citation>
    <scope>NUCLEOTIDE SEQUENCE [LARGE SCALE GENOMIC DNA]</scope>
    <source>
        <strain evidence="2">E18</strain>
    </source>
</reference>
<keyword evidence="2" id="KW-1185">Reference proteome</keyword>
<protein>
    <submittedName>
        <fullName evidence="1">Uncharacterized protein</fullName>
    </submittedName>
</protein>
<organism evidence="1 2">
    <name type="scientific">Leptospira ellinghausenii</name>
    <dbReference type="NCBI Taxonomy" id="1917822"/>
    <lineage>
        <taxon>Bacteria</taxon>
        <taxon>Pseudomonadati</taxon>
        <taxon>Spirochaetota</taxon>
        <taxon>Spirochaetia</taxon>
        <taxon>Leptospirales</taxon>
        <taxon>Leptospiraceae</taxon>
        <taxon>Leptospira</taxon>
    </lineage>
</organism>
<dbReference type="OrthoDB" id="344969at2"/>
<sequence>MRYFTILALIFNCAVSSTDVKNTTAATKKESIRNSSVWGSEEDVKILVDLEGIASESIKTLDTEINEILESKFIDQKKFYLDIDLWKTVVTQSSTEFQSDYVILWYDDPRNEFQNCYKKFQEWENTAKKQKDYFSKNLCTIPVQVEFFNEELGDKVCLGNSNLELNFSSFSVSPFTELQFVIPETKVYGEGCSNFKIKQESYRVGSDELKKMAKVMSDESIKKFSSAAIAKKKKINATYK</sequence>
<comment type="caution">
    <text evidence="1">The sequence shown here is derived from an EMBL/GenBank/DDBJ whole genome shotgun (WGS) entry which is preliminary data.</text>
</comment>
<dbReference type="RefSeq" id="WP_108961442.1">
    <property type="nucleotide sequence ID" value="NZ_BFAZ01000013.1"/>
</dbReference>
<dbReference type="AlphaFoldDB" id="A0A2P2DIP5"/>
<evidence type="ECO:0000313" key="1">
    <source>
        <dbReference type="EMBL" id="GBF44474.1"/>
    </source>
</evidence>
<accession>A0A2P2DIP5</accession>
<dbReference type="EMBL" id="BFAZ01000013">
    <property type="protein sequence ID" value="GBF44474.1"/>
    <property type="molecule type" value="Genomic_DNA"/>
</dbReference>
<name>A0A2P2DIP5_9LEPT</name>
<proteinExistence type="predicted"/>
<gene>
    <name evidence="1" type="ORF">LPTSP2_37770</name>
</gene>